<dbReference type="Pfam" id="PF13472">
    <property type="entry name" value="Lipase_GDSL_2"/>
    <property type="match status" value="1"/>
</dbReference>
<accession>A0ABU3D9Y7</accession>
<dbReference type="PANTHER" id="PTHR30383:SF5">
    <property type="entry name" value="SGNH HYDROLASE-TYPE ESTERASE DOMAIN-CONTAINING PROTEIN"/>
    <property type="match status" value="1"/>
</dbReference>
<evidence type="ECO:0000313" key="4">
    <source>
        <dbReference type="Proteomes" id="UP001262582"/>
    </source>
</evidence>
<dbReference type="InterPro" id="IPR013830">
    <property type="entry name" value="SGNH_hydro"/>
</dbReference>
<gene>
    <name evidence="3" type="ORF">RM539_17360</name>
</gene>
<proteinExistence type="predicted"/>
<feature type="chain" id="PRO_5045096291" evidence="1">
    <location>
        <begin position="21"/>
        <end position="235"/>
    </location>
</feature>
<dbReference type="PANTHER" id="PTHR30383">
    <property type="entry name" value="THIOESTERASE 1/PROTEASE 1/LYSOPHOSPHOLIPASE L1"/>
    <property type="match status" value="1"/>
</dbReference>
<comment type="caution">
    <text evidence="3">The sequence shown here is derived from an EMBL/GenBank/DDBJ whole genome shotgun (WGS) entry which is preliminary data.</text>
</comment>
<reference evidence="3 4" key="1">
    <citation type="submission" date="2023-09" db="EMBL/GenBank/DDBJ databases">
        <authorList>
            <person name="Rey-Velasco X."/>
        </authorList>
    </citation>
    <scope>NUCLEOTIDE SEQUENCE [LARGE SCALE GENOMIC DNA]</scope>
    <source>
        <strain evidence="3 4">F117</strain>
    </source>
</reference>
<dbReference type="InterPro" id="IPR036514">
    <property type="entry name" value="SGNH_hydro_sf"/>
</dbReference>
<dbReference type="Gene3D" id="3.40.50.1110">
    <property type="entry name" value="SGNH hydrolase"/>
    <property type="match status" value="1"/>
</dbReference>
<name>A0ABU3D9Y7_9FLAO</name>
<dbReference type="CDD" id="cd04501">
    <property type="entry name" value="SGNH_hydrolase_like_4"/>
    <property type="match status" value="1"/>
</dbReference>
<dbReference type="InterPro" id="IPR051532">
    <property type="entry name" value="Ester_Hydrolysis_Enzymes"/>
</dbReference>
<dbReference type="SUPFAM" id="SSF52266">
    <property type="entry name" value="SGNH hydrolase"/>
    <property type="match status" value="1"/>
</dbReference>
<dbReference type="GO" id="GO:0016787">
    <property type="term" value="F:hydrolase activity"/>
    <property type="evidence" value="ECO:0007669"/>
    <property type="project" value="UniProtKB-KW"/>
</dbReference>
<organism evidence="3 4">
    <name type="scientific">Autumnicola musiva</name>
    <dbReference type="NCBI Taxonomy" id="3075589"/>
    <lineage>
        <taxon>Bacteria</taxon>
        <taxon>Pseudomonadati</taxon>
        <taxon>Bacteroidota</taxon>
        <taxon>Flavobacteriia</taxon>
        <taxon>Flavobacteriales</taxon>
        <taxon>Flavobacteriaceae</taxon>
        <taxon>Autumnicola</taxon>
    </lineage>
</organism>
<keyword evidence="1" id="KW-0732">Signal</keyword>
<feature type="domain" description="SGNH hydrolase-type esterase" evidence="2">
    <location>
        <begin position="56"/>
        <end position="218"/>
    </location>
</feature>
<keyword evidence="3" id="KW-0378">Hydrolase</keyword>
<evidence type="ECO:0000256" key="1">
    <source>
        <dbReference type="SAM" id="SignalP"/>
    </source>
</evidence>
<dbReference type="EMBL" id="JAVRHK010000020">
    <property type="protein sequence ID" value="MDT0678353.1"/>
    <property type="molecule type" value="Genomic_DNA"/>
</dbReference>
<evidence type="ECO:0000259" key="2">
    <source>
        <dbReference type="Pfam" id="PF13472"/>
    </source>
</evidence>
<dbReference type="RefSeq" id="WP_311504688.1">
    <property type="nucleotide sequence ID" value="NZ_JAVRHK010000020.1"/>
</dbReference>
<sequence>MKKQKLFTLFLLLTCFTLFAQKEYKELMSQDWSNLKKYRSDNEEVVKNGNYPKVVFMGNSITEGWVNMHPEFFSENDYAGRGISGQTTPQMLIRFTPDVIDLKPKAVVILAGTNDIAGNTGFSSVKMITDNIKAMAQLAGANGIEVILSSILPVYDYPWRPGLEPIDKIAKINTWIEKYSRENGHTYLDYFSAMKNEKEGMKAEYSEDGVHPTSAGYNVMEPLVKAAIKKTLKEN</sequence>
<dbReference type="Proteomes" id="UP001262582">
    <property type="component" value="Unassembled WGS sequence"/>
</dbReference>
<keyword evidence="4" id="KW-1185">Reference proteome</keyword>
<feature type="signal peptide" evidence="1">
    <location>
        <begin position="1"/>
        <end position="20"/>
    </location>
</feature>
<protein>
    <submittedName>
        <fullName evidence="3">SGNH/GDSL hydrolase family protein</fullName>
    </submittedName>
</protein>
<evidence type="ECO:0000313" key="3">
    <source>
        <dbReference type="EMBL" id="MDT0678353.1"/>
    </source>
</evidence>